<dbReference type="Gene3D" id="2.130.10.10">
    <property type="entry name" value="YVTN repeat-like/Quinoprotein amine dehydrogenase"/>
    <property type="match status" value="1"/>
</dbReference>
<dbReference type="EMBL" id="JAOPGA020000568">
    <property type="protein sequence ID" value="KAL0479492.1"/>
    <property type="molecule type" value="Genomic_DNA"/>
</dbReference>
<evidence type="ECO:0000313" key="1">
    <source>
        <dbReference type="EMBL" id="KAL0479492.1"/>
    </source>
</evidence>
<dbReference type="AlphaFoldDB" id="A0AAW2YQ73"/>
<protein>
    <submittedName>
        <fullName evidence="1">Uncharacterized protein</fullName>
    </submittedName>
</protein>
<organism evidence="1 2">
    <name type="scientific">Acrasis kona</name>
    <dbReference type="NCBI Taxonomy" id="1008807"/>
    <lineage>
        <taxon>Eukaryota</taxon>
        <taxon>Discoba</taxon>
        <taxon>Heterolobosea</taxon>
        <taxon>Tetramitia</taxon>
        <taxon>Eutetramitia</taxon>
        <taxon>Acrasidae</taxon>
        <taxon>Acrasis</taxon>
    </lineage>
</organism>
<name>A0AAW2YQ73_9EUKA</name>
<evidence type="ECO:0000313" key="2">
    <source>
        <dbReference type="Proteomes" id="UP001431209"/>
    </source>
</evidence>
<comment type="caution">
    <text evidence="1">The sequence shown here is derived from an EMBL/GenBank/DDBJ whole genome shotgun (WGS) entry which is preliminary data.</text>
</comment>
<keyword evidence="2" id="KW-1185">Reference proteome</keyword>
<accession>A0AAW2YQ73</accession>
<gene>
    <name evidence="1" type="ORF">AKO1_007653</name>
</gene>
<dbReference type="InterPro" id="IPR015943">
    <property type="entry name" value="WD40/YVTN_repeat-like_dom_sf"/>
</dbReference>
<sequence>MSCCCALTNHLYITFDLRRSNLTYANTDQDEITLCVLHEMYYNEVETSEHLQSLPALPMVTVSTFLLCTSPKPVRTTDPSIRAAFGPFTIENIHDTCTKIFSDEKNILLLFGPSCITCYDAHGKSDKIRAHDVHCISQSTRPTFDALRKVMRTTATLNFLVLFTNGTIQIITVQRMSSSLNKKSTTYSISDKMVAEKLPIGTIHLLQDPTGRSELTHQLFILNSQTLQKTNVYCKVTNHSNSSKTIYKEVEIMKVDSISIPPNITMDEQTEIRLNHINHAFSHITNDHQTRFVFCSKNVDNGDSKFVVMRKSHRITQSQDLKNQNLKLNHHKLYTFEFTFISITFGKIHLIFFCYKKSTEIYRYDKTQHEIQSQSISNFDTLNRTLSIAQLHLRSSNKCLIVQITKTSCALIEILNHDFETRILDQWKSEDFFDFASTSIHGDIIICSKSSVYFIRVENLKLKFSSSLKLTSQCTNACVDTFGDSTVAAVSQWADQSVTIYNLPQFQILFTVNYNQGINSLLFHCWKFDKNEFDFHLFVGLEDGTVSDVELKFCNKNWSMVGRMDVMVGYSPVDVVKLLSIVKGDDQSIIYCNSSRNAIFVNRKSKIMFERVFVGVNSDKSATMSCLTSLGNCDVLYTLSSDDDHRELKYGVIDTDVDQLRWLTKVLDYDDDAVETVGVVYCSAGIYVVAANVSSKTSTLVTQGVLFVVLLDSHSENALSVVQKLNLSSIHKHSKIETAIRCVRILTGSDGKEYILCSCTFSNILKTLELFSIDKHGSKYTINHVKSISIGQTMTEEYKIINKDHFIVLFNNIMFLLKISDFKNLNVAAVDRIDLCDYELCLEKLSPGKLQEYLDRSSAHYRSLFFNITHIHKVISNPKRVLLLCGGFSYGIKIIELLFDDAGNFQLYNELVDYKDAEKIISCVHMIDDVNLIVGYCDGAVVRYRLEAHQDSNTEEFKITREFEVQNNFDSVWCNKLQECDGLDYIIDRMNYEDLPYSLQEACFNNYLLMSNNETSKNSTLRIKRPCLKLSEVKKDVVPNNGVAVYLNDGGECDEEKSVICFTSEARVYNLTE</sequence>
<reference evidence="1 2" key="1">
    <citation type="submission" date="2024-03" db="EMBL/GenBank/DDBJ databases">
        <title>The Acrasis kona genome and developmental transcriptomes reveal deep origins of eukaryotic multicellular pathways.</title>
        <authorList>
            <person name="Sheikh S."/>
            <person name="Fu C.-J."/>
            <person name="Brown M.W."/>
            <person name="Baldauf S.L."/>
        </authorList>
    </citation>
    <scope>NUCLEOTIDE SEQUENCE [LARGE SCALE GENOMIC DNA]</scope>
    <source>
        <strain evidence="1 2">ATCC MYA-3509</strain>
    </source>
</reference>
<proteinExistence type="predicted"/>
<dbReference type="Proteomes" id="UP001431209">
    <property type="component" value="Unassembled WGS sequence"/>
</dbReference>